<dbReference type="OrthoDB" id="640742at2759"/>
<dbReference type="RefSeq" id="XP_001800396.1">
    <property type="nucleotide sequence ID" value="XM_001800344.1"/>
</dbReference>
<dbReference type="PANTHER" id="PTHR31495">
    <property type="entry name" value="PEROXYGENASE 3-RELATED"/>
    <property type="match status" value="1"/>
</dbReference>
<evidence type="ECO:0000313" key="3">
    <source>
        <dbReference type="Proteomes" id="UP000663193"/>
    </source>
</evidence>
<comment type="similarity">
    <text evidence="1">Belongs to the caleosin family.</text>
</comment>
<sequence length="244" mass="27819">MAPSVDLANGTKPEDITRSISTVPITTQRKPFVNPKSSRLVNAGESRANLAPSYEQPEGTTSGDWNKKHAHQTVLQQHCDFFDRDQDGILWPHDTFIGFHRLGFNLLLCILATLIIHANFSYPTVSGYLPDPFFRIYLSAVHKDKHGSDTGTYDHEGRFVPQKFEDIFAKYAPGRDYLTIWDLLDVMKGQRCVADPIGWGGAFFEWVATWIMLWPEDGRMMKEDIRGVYDGSIFYTLAARREKK</sequence>
<dbReference type="Pfam" id="PF05042">
    <property type="entry name" value="Caleosin"/>
    <property type="match status" value="1"/>
</dbReference>
<dbReference type="Proteomes" id="UP000663193">
    <property type="component" value="Chromosome 15"/>
</dbReference>
<reference evidence="3" key="1">
    <citation type="journal article" date="2021" name="BMC Genomics">
        <title>Chromosome-level genome assembly and manually-curated proteome of model necrotroph Parastagonospora nodorum Sn15 reveals a genome-wide trove of candidate effector homologs, and redundancy of virulence-related functions within an accessory chromosome.</title>
        <authorList>
            <person name="Bertazzoni S."/>
            <person name="Jones D.A.B."/>
            <person name="Phan H.T."/>
            <person name="Tan K.-C."/>
            <person name="Hane J.K."/>
        </authorList>
    </citation>
    <scope>NUCLEOTIDE SEQUENCE [LARGE SCALE GENOMIC DNA]</scope>
    <source>
        <strain evidence="3">SN15 / ATCC MYA-4574 / FGSC 10173)</strain>
    </source>
</reference>
<dbReference type="KEGG" id="pno:SNOG_10114"/>
<name>A0A7U2FDL4_PHANO</name>
<accession>A0A7U2FDL4</accession>
<proteinExistence type="inferred from homology"/>
<dbReference type="VEuPathDB" id="FungiDB:JI435_101140"/>
<evidence type="ECO:0008006" key="4">
    <source>
        <dbReference type="Google" id="ProtNLM"/>
    </source>
</evidence>
<keyword evidence="3" id="KW-1185">Reference proteome</keyword>
<dbReference type="AlphaFoldDB" id="A0A7U2FDL4"/>
<protein>
    <recommendedName>
        <fullName evidence="4">Caleosin domain-containing protein</fullName>
    </recommendedName>
</protein>
<dbReference type="InterPro" id="IPR007736">
    <property type="entry name" value="Caleosin-related"/>
</dbReference>
<evidence type="ECO:0000313" key="2">
    <source>
        <dbReference type="EMBL" id="QRD03332.1"/>
    </source>
</evidence>
<evidence type="ECO:0000256" key="1">
    <source>
        <dbReference type="ARBA" id="ARBA00006765"/>
    </source>
</evidence>
<gene>
    <name evidence="2" type="ORF">JI435_101140</name>
</gene>
<dbReference type="PANTHER" id="PTHR31495:SF0">
    <property type="entry name" value="BINDING PROTEIN CALEOSIN, PUTATIVE (AFU_ORTHOLOGUE AFUA_5G13750)-RELATED"/>
    <property type="match status" value="1"/>
</dbReference>
<organism evidence="2 3">
    <name type="scientific">Phaeosphaeria nodorum (strain SN15 / ATCC MYA-4574 / FGSC 10173)</name>
    <name type="common">Glume blotch fungus</name>
    <name type="synonym">Parastagonospora nodorum</name>
    <dbReference type="NCBI Taxonomy" id="321614"/>
    <lineage>
        <taxon>Eukaryota</taxon>
        <taxon>Fungi</taxon>
        <taxon>Dikarya</taxon>
        <taxon>Ascomycota</taxon>
        <taxon>Pezizomycotina</taxon>
        <taxon>Dothideomycetes</taxon>
        <taxon>Pleosporomycetidae</taxon>
        <taxon>Pleosporales</taxon>
        <taxon>Pleosporineae</taxon>
        <taxon>Phaeosphaeriaceae</taxon>
        <taxon>Parastagonospora</taxon>
    </lineage>
</organism>
<dbReference type="EMBL" id="CP069037">
    <property type="protein sequence ID" value="QRD03332.1"/>
    <property type="molecule type" value="Genomic_DNA"/>
</dbReference>